<dbReference type="InterPro" id="IPR027417">
    <property type="entry name" value="P-loop_NTPase"/>
</dbReference>
<feature type="transmembrane region" description="Helical" evidence="7">
    <location>
        <begin position="144"/>
        <end position="170"/>
    </location>
</feature>
<evidence type="ECO:0000256" key="5">
    <source>
        <dbReference type="ARBA" id="ARBA00022989"/>
    </source>
</evidence>
<dbReference type="Proteomes" id="UP001274321">
    <property type="component" value="Unassembled WGS sequence"/>
</dbReference>
<dbReference type="Pfam" id="PF00005">
    <property type="entry name" value="ABC_tran"/>
    <property type="match status" value="1"/>
</dbReference>
<dbReference type="InterPro" id="IPR011527">
    <property type="entry name" value="ABC1_TM_dom"/>
</dbReference>
<reference evidence="10 11" key="1">
    <citation type="submission" date="2023-11" db="EMBL/GenBank/DDBJ databases">
        <authorList>
            <person name="Bao R."/>
        </authorList>
    </citation>
    <scope>NUCLEOTIDE SEQUENCE [LARGE SCALE GENOMIC DNA]</scope>
    <source>
        <strain evidence="10 11">PJ23</strain>
    </source>
</reference>
<dbReference type="PANTHER" id="PTHR43394">
    <property type="entry name" value="ATP-DEPENDENT PERMEASE MDL1, MITOCHONDRIAL"/>
    <property type="match status" value="1"/>
</dbReference>
<comment type="subcellular location">
    <subcellularLocation>
        <location evidence="1">Cell membrane</location>
        <topology evidence="1">Multi-pass membrane protein</topology>
    </subcellularLocation>
</comment>
<dbReference type="InterPro" id="IPR003593">
    <property type="entry name" value="AAA+_ATPase"/>
</dbReference>
<keyword evidence="6 7" id="KW-0472">Membrane</keyword>
<name>A0ABU4RQ66_9HYPH</name>
<dbReference type="EMBL" id="JAXAFJ010000003">
    <property type="protein sequence ID" value="MDX6805770.1"/>
    <property type="molecule type" value="Genomic_DNA"/>
</dbReference>
<dbReference type="PROSITE" id="PS50929">
    <property type="entry name" value="ABC_TM1F"/>
    <property type="match status" value="1"/>
</dbReference>
<feature type="transmembrane region" description="Helical" evidence="7">
    <location>
        <begin position="239"/>
        <end position="264"/>
    </location>
</feature>
<sequence length="580" mass="63216">MNPNDKLSPVLRELRPLGPAYGVLLGFSLFLAIIFLAAPLFAEQVMDRVVSSRSISTLVALTVIALFMMAIYSVLDVVRRKALGRIGIEIDQRLSRRLFDALHRSSSVQNKSVSTSLIADFNIVRDFLSGPNVLTVMDALWSPVFIFIMALVHWVFVVMAVVVWGLSAALSIMNERLSRQHTAQYQRASQSANEFGIAVARNTESVRALGMIVALRRRWYDYHSAMLGWRDAGGDRTRLVGGILLFIRNSQMILLFSVGGYLYIIGEMNFGGLLVLSMAMSRGITPILGVVTNWAAFTGFAASYSRLNGLFATAEKRPAKISLHDVSGTLSVQRVFATPPGEERIILNDVTFALPQGRVLGVVGPNGAGKSCLARVLVGVWQPRRGTVSLGDHDLSHVDEDALGRRLGYLAQEVELLPGTIAENIARFEPDFEMADVIAAAEMIGIQELIRSLPEGYNTKVGPSGHVLSGGQRHRIALARAVYGEPRLIVLDEPNANLDAQGEQALATTIQKLQSMSITVVVVTHKMNLLNYCDDILVLNAGTVQAFGSRELIASRMPRLKPAPALSVIQGTLKSTGADR</sequence>
<evidence type="ECO:0000256" key="2">
    <source>
        <dbReference type="ARBA" id="ARBA00022692"/>
    </source>
</evidence>
<dbReference type="InterPro" id="IPR010128">
    <property type="entry name" value="ATPase_T1SS_PrtD-like"/>
</dbReference>
<dbReference type="Pfam" id="PF00664">
    <property type="entry name" value="ABC_membrane"/>
    <property type="match status" value="1"/>
</dbReference>
<protein>
    <submittedName>
        <fullName evidence="10">Type I secretion system permease/ATPase</fullName>
    </submittedName>
</protein>
<evidence type="ECO:0000256" key="7">
    <source>
        <dbReference type="SAM" id="Phobius"/>
    </source>
</evidence>
<dbReference type="InterPro" id="IPR039421">
    <property type="entry name" value="Type_1_exporter"/>
</dbReference>
<proteinExistence type="predicted"/>
<evidence type="ECO:0000313" key="11">
    <source>
        <dbReference type="Proteomes" id="UP001274321"/>
    </source>
</evidence>
<feature type="transmembrane region" description="Helical" evidence="7">
    <location>
        <begin position="54"/>
        <end position="75"/>
    </location>
</feature>
<dbReference type="Gene3D" id="3.40.50.300">
    <property type="entry name" value="P-loop containing nucleotide triphosphate hydrolases"/>
    <property type="match status" value="1"/>
</dbReference>
<gene>
    <name evidence="10" type="ORF">SCD90_06820</name>
</gene>
<keyword evidence="5 7" id="KW-1133">Transmembrane helix</keyword>
<dbReference type="InterPro" id="IPR036640">
    <property type="entry name" value="ABC1_TM_sf"/>
</dbReference>
<comment type="caution">
    <text evidence="10">The sequence shown here is derived from an EMBL/GenBank/DDBJ whole genome shotgun (WGS) entry which is preliminary data.</text>
</comment>
<dbReference type="Gene3D" id="1.20.1560.10">
    <property type="entry name" value="ABC transporter type 1, transmembrane domain"/>
    <property type="match status" value="1"/>
</dbReference>
<dbReference type="InterPro" id="IPR003439">
    <property type="entry name" value="ABC_transporter-like_ATP-bd"/>
</dbReference>
<feature type="transmembrane region" description="Helical" evidence="7">
    <location>
        <begin position="20"/>
        <end position="42"/>
    </location>
</feature>
<dbReference type="NCBIfam" id="TIGR01842">
    <property type="entry name" value="type_I_sec_PrtD"/>
    <property type="match status" value="1"/>
</dbReference>
<evidence type="ECO:0000259" key="9">
    <source>
        <dbReference type="PROSITE" id="PS50929"/>
    </source>
</evidence>
<organism evidence="10 11">
    <name type="scientific">Terrihabitans rhizophilus</name>
    <dbReference type="NCBI Taxonomy" id="3092662"/>
    <lineage>
        <taxon>Bacteria</taxon>
        <taxon>Pseudomonadati</taxon>
        <taxon>Pseudomonadota</taxon>
        <taxon>Alphaproteobacteria</taxon>
        <taxon>Hyphomicrobiales</taxon>
        <taxon>Terrihabitans</taxon>
    </lineage>
</organism>
<keyword evidence="4" id="KW-0067">ATP-binding</keyword>
<dbReference type="RefSeq" id="WP_319843897.1">
    <property type="nucleotide sequence ID" value="NZ_JAXAFJ010000003.1"/>
</dbReference>
<evidence type="ECO:0000256" key="1">
    <source>
        <dbReference type="ARBA" id="ARBA00004651"/>
    </source>
</evidence>
<evidence type="ECO:0000313" key="10">
    <source>
        <dbReference type="EMBL" id="MDX6805770.1"/>
    </source>
</evidence>
<feature type="domain" description="ABC transporter" evidence="8">
    <location>
        <begin position="330"/>
        <end position="566"/>
    </location>
</feature>
<dbReference type="PANTHER" id="PTHR43394:SF1">
    <property type="entry name" value="ATP-BINDING CASSETTE SUB-FAMILY B MEMBER 10, MITOCHONDRIAL"/>
    <property type="match status" value="1"/>
</dbReference>
<keyword evidence="3" id="KW-0547">Nucleotide-binding</keyword>
<evidence type="ECO:0000256" key="3">
    <source>
        <dbReference type="ARBA" id="ARBA00022741"/>
    </source>
</evidence>
<keyword evidence="11" id="KW-1185">Reference proteome</keyword>
<evidence type="ECO:0000259" key="8">
    <source>
        <dbReference type="PROSITE" id="PS50893"/>
    </source>
</evidence>
<dbReference type="SUPFAM" id="SSF90123">
    <property type="entry name" value="ABC transporter transmembrane region"/>
    <property type="match status" value="1"/>
</dbReference>
<accession>A0ABU4RQ66</accession>
<dbReference type="PROSITE" id="PS50893">
    <property type="entry name" value="ABC_TRANSPORTER_2"/>
    <property type="match status" value="1"/>
</dbReference>
<dbReference type="SMART" id="SM00382">
    <property type="entry name" value="AAA"/>
    <property type="match status" value="1"/>
</dbReference>
<dbReference type="SUPFAM" id="SSF52540">
    <property type="entry name" value="P-loop containing nucleoside triphosphate hydrolases"/>
    <property type="match status" value="1"/>
</dbReference>
<evidence type="ECO:0000256" key="6">
    <source>
        <dbReference type="ARBA" id="ARBA00023136"/>
    </source>
</evidence>
<feature type="domain" description="ABC transmembrane type-1" evidence="9">
    <location>
        <begin position="23"/>
        <end position="299"/>
    </location>
</feature>
<keyword evidence="2 7" id="KW-0812">Transmembrane</keyword>
<evidence type="ECO:0000256" key="4">
    <source>
        <dbReference type="ARBA" id="ARBA00022840"/>
    </source>
</evidence>